<dbReference type="InterPro" id="IPR001128">
    <property type="entry name" value="Cyt_P450"/>
</dbReference>
<evidence type="ECO:0000256" key="7">
    <source>
        <dbReference type="ARBA" id="ARBA00022824"/>
    </source>
</evidence>
<dbReference type="GO" id="GO:0005506">
    <property type="term" value="F:iron ion binding"/>
    <property type="evidence" value="ECO:0007669"/>
    <property type="project" value="InterPro"/>
</dbReference>
<dbReference type="FunFam" id="1.10.630.10:FF:000042">
    <property type="entry name" value="Cytochrome P450"/>
    <property type="match status" value="1"/>
</dbReference>
<dbReference type="PRINTS" id="PR00385">
    <property type="entry name" value="P450"/>
</dbReference>
<evidence type="ECO:0000256" key="11">
    <source>
        <dbReference type="ARBA" id="ARBA00023033"/>
    </source>
</evidence>
<keyword evidence="12" id="KW-0472">Membrane</keyword>
<reference evidence="16" key="1">
    <citation type="submission" date="2020-11" db="EMBL/GenBank/DDBJ databases">
        <authorList>
            <person name="Tran Van P."/>
        </authorList>
    </citation>
    <scope>NUCLEOTIDE SEQUENCE</scope>
</reference>
<evidence type="ECO:0000256" key="13">
    <source>
        <dbReference type="ARBA" id="ARBA00043906"/>
    </source>
</evidence>
<evidence type="ECO:0000256" key="10">
    <source>
        <dbReference type="ARBA" id="ARBA00023004"/>
    </source>
</evidence>
<evidence type="ECO:0008006" key="18">
    <source>
        <dbReference type="Google" id="ProtNLM"/>
    </source>
</evidence>
<keyword evidence="6 14" id="KW-0479">Metal-binding</keyword>
<accession>A0A7R9Q9D1</accession>
<comment type="cofactor">
    <cofactor evidence="1 14">
        <name>heme</name>
        <dbReference type="ChEBI" id="CHEBI:30413"/>
    </cofactor>
</comment>
<evidence type="ECO:0000256" key="2">
    <source>
        <dbReference type="ARBA" id="ARBA00004174"/>
    </source>
</evidence>
<evidence type="ECO:0000256" key="3">
    <source>
        <dbReference type="ARBA" id="ARBA00004406"/>
    </source>
</evidence>
<dbReference type="Proteomes" id="UP000759131">
    <property type="component" value="Unassembled WGS sequence"/>
</dbReference>
<dbReference type="InterPro" id="IPR017972">
    <property type="entry name" value="Cyt_P450_CS"/>
</dbReference>
<evidence type="ECO:0000256" key="14">
    <source>
        <dbReference type="PIRSR" id="PIRSR602401-1"/>
    </source>
</evidence>
<evidence type="ECO:0000313" key="16">
    <source>
        <dbReference type="EMBL" id="CAD7637336.1"/>
    </source>
</evidence>
<dbReference type="InterPro" id="IPR002401">
    <property type="entry name" value="Cyt_P450_E_grp-I"/>
</dbReference>
<dbReference type="PANTHER" id="PTHR24302:SF15">
    <property type="entry name" value="FATTY-ACID PEROXYGENASE"/>
    <property type="match status" value="1"/>
</dbReference>
<dbReference type="OrthoDB" id="6428965at2759"/>
<dbReference type="EMBL" id="OC874177">
    <property type="protein sequence ID" value="CAD7637336.1"/>
    <property type="molecule type" value="Genomic_DNA"/>
</dbReference>
<dbReference type="PRINTS" id="PR00463">
    <property type="entry name" value="EP450I"/>
</dbReference>
<feature type="binding site" description="axial binding residue" evidence="14">
    <location>
        <position position="463"/>
    </location>
    <ligand>
        <name>heme</name>
        <dbReference type="ChEBI" id="CHEBI:30413"/>
    </ligand>
    <ligandPart>
        <name>Fe</name>
        <dbReference type="ChEBI" id="CHEBI:18248"/>
    </ligandPart>
</feature>
<gene>
    <name evidence="16" type="ORF">OSB1V03_LOCUS16941</name>
</gene>
<keyword evidence="10 14" id="KW-0408">Iron</keyword>
<evidence type="ECO:0000313" key="17">
    <source>
        <dbReference type="Proteomes" id="UP000759131"/>
    </source>
</evidence>
<evidence type="ECO:0000256" key="5">
    <source>
        <dbReference type="ARBA" id="ARBA00022617"/>
    </source>
</evidence>
<keyword evidence="7" id="KW-0256">Endoplasmic reticulum</keyword>
<keyword evidence="17" id="KW-1185">Reference proteome</keyword>
<comment type="similarity">
    <text evidence="4 15">Belongs to the cytochrome P450 family.</text>
</comment>
<organism evidence="16">
    <name type="scientific">Medioppia subpectinata</name>
    <dbReference type="NCBI Taxonomy" id="1979941"/>
    <lineage>
        <taxon>Eukaryota</taxon>
        <taxon>Metazoa</taxon>
        <taxon>Ecdysozoa</taxon>
        <taxon>Arthropoda</taxon>
        <taxon>Chelicerata</taxon>
        <taxon>Arachnida</taxon>
        <taxon>Acari</taxon>
        <taxon>Acariformes</taxon>
        <taxon>Sarcoptiformes</taxon>
        <taxon>Oribatida</taxon>
        <taxon>Brachypylina</taxon>
        <taxon>Oppioidea</taxon>
        <taxon>Oppiidae</taxon>
        <taxon>Medioppia</taxon>
    </lineage>
</organism>
<dbReference type="GO" id="GO:0008395">
    <property type="term" value="F:steroid hydroxylase activity"/>
    <property type="evidence" value="ECO:0007669"/>
    <property type="project" value="TreeGrafter"/>
</dbReference>
<evidence type="ECO:0000256" key="4">
    <source>
        <dbReference type="ARBA" id="ARBA00010617"/>
    </source>
</evidence>
<dbReference type="PROSITE" id="PS00086">
    <property type="entry name" value="CYTOCHROME_P450"/>
    <property type="match status" value="1"/>
</dbReference>
<dbReference type="GO" id="GO:0020037">
    <property type="term" value="F:heme binding"/>
    <property type="evidence" value="ECO:0007669"/>
    <property type="project" value="InterPro"/>
</dbReference>
<dbReference type="InterPro" id="IPR050705">
    <property type="entry name" value="Cytochrome_P450_3A"/>
</dbReference>
<dbReference type="CDD" id="cd11056">
    <property type="entry name" value="CYP6-like"/>
    <property type="match status" value="1"/>
</dbReference>
<evidence type="ECO:0000256" key="8">
    <source>
        <dbReference type="ARBA" id="ARBA00022848"/>
    </source>
</evidence>
<keyword evidence="11 15" id="KW-0503">Monooxygenase</keyword>
<evidence type="ECO:0000256" key="6">
    <source>
        <dbReference type="ARBA" id="ARBA00022723"/>
    </source>
</evidence>
<dbReference type="GO" id="GO:0005789">
    <property type="term" value="C:endoplasmic reticulum membrane"/>
    <property type="evidence" value="ECO:0007669"/>
    <property type="project" value="UniProtKB-SubCell"/>
</dbReference>
<dbReference type="InterPro" id="IPR036396">
    <property type="entry name" value="Cyt_P450_sf"/>
</dbReference>
<feature type="non-terminal residue" evidence="16">
    <location>
        <position position="1"/>
    </location>
</feature>
<keyword evidence="9 15" id="KW-0560">Oxidoreductase</keyword>
<dbReference type="EMBL" id="CAJPIZ010019602">
    <property type="protein sequence ID" value="CAG2116986.1"/>
    <property type="molecule type" value="Genomic_DNA"/>
</dbReference>
<name>A0A7R9Q9D1_9ACAR</name>
<proteinExistence type="inferred from homology"/>
<keyword evidence="8" id="KW-0492">Microsome</keyword>
<feature type="non-terminal residue" evidence="16">
    <location>
        <position position="517"/>
    </location>
</feature>
<dbReference type="Gene3D" id="1.10.630.10">
    <property type="entry name" value="Cytochrome P450"/>
    <property type="match status" value="1"/>
</dbReference>
<dbReference type="GO" id="GO:0016705">
    <property type="term" value="F:oxidoreductase activity, acting on paired donors, with incorporation or reduction of molecular oxygen"/>
    <property type="evidence" value="ECO:0007669"/>
    <property type="project" value="InterPro"/>
</dbReference>
<protein>
    <recommendedName>
        <fullName evidence="18">Cytochrome P450</fullName>
    </recommendedName>
</protein>
<dbReference type="PANTHER" id="PTHR24302">
    <property type="entry name" value="CYTOCHROME P450 FAMILY 3"/>
    <property type="match status" value="1"/>
</dbReference>
<sequence>KWYRILNYWSERNISGPKPIPLFGNNLSPVLKPRAMVDMEWYNTYGSIYGVYDCGQPVLYVLDPVLIKQILVKEFHKFPNRAQIPELSGLISKSIPRARDENWKRIRAIASPTFTTGKLRHMYPLLNECCHDFLAELDRDVSTSGGHREVDVKQLMSAYTLDAITSTAFAIKTNSYSDPNNRFITTSNNIAKTIFYTNKWQKILPMILPTFLTNTRMWKWMAAGGRPDDRYFNDVARRLMSERKKSDQKHNDFLQLLMDVKREDDTSHTTTGAGDAAEELRGNEGVDELMAEKQLLSGVLAKKLTADEILAQCSTFFTAGYETTALTLTYCTYELAVNPDIQDRLVAEIREALNEHNGDIDYETLLRLPLLDAVISETLRKYPTDSRLERQASDDAVLSAGSDRSTINISKGMVIKISTYALHHNPDYFPDPFAFKPDRFLPQNRHNIKPYTYLPFGSGPRTCLGMRFALLEVKLGMVNMMQQFRFYRVPDTDVPLVFLRGSDRLYAKRVVVGVTKR</sequence>
<evidence type="ECO:0000256" key="9">
    <source>
        <dbReference type="ARBA" id="ARBA00023002"/>
    </source>
</evidence>
<comment type="subcellular location">
    <subcellularLocation>
        <location evidence="3">Endoplasmic reticulum membrane</location>
        <topology evidence="3">Peripheral membrane protein</topology>
    </subcellularLocation>
    <subcellularLocation>
        <location evidence="2">Microsome membrane</location>
        <topology evidence="2">Peripheral membrane protein</topology>
    </subcellularLocation>
</comment>
<evidence type="ECO:0000256" key="15">
    <source>
        <dbReference type="RuleBase" id="RU000461"/>
    </source>
</evidence>
<comment type="function">
    <text evidence="13">Cytochromes P450 are a group of heme-thiolate monooxygenases. They oxidize a variety of structurally unrelated compounds, including steroids, fatty acids, and xenobiotics.</text>
</comment>
<dbReference type="AlphaFoldDB" id="A0A7R9Q9D1"/>
<evidence type="ECO:0000256" key="12">
    <source>
        <dbReference type="ARBA" id="ARBA00023136"/>
    </source>
</evidence>
<dbReference type="Pfam" id="PF00067">
    <property type="entry name" value="p450"/>
    <property type="match status" value="1"/>
</dbReference>
<keyword evidence="5 14" id="KW-0349">Heme</keyword>
<evidence type="ECO:0000256" key="1">
    <source>
        <dbReference type="ARBA" id="ARBA00001971"/>
    </source>
</evidence>
<dbReference type="SUPFAM" id="SSF48264">
    <property type="entry name" value="Cytochrome P450"/>
    <property type="match status" value="1"/>
</dbReference>